<evidence type="ECO:0000256" key="7">
    <source>
        <dbReference type="ARBA" id="ARBA00023016"/>
    </source>
</evidence>
<dbReference type="GO" id="GO:0004519">
    <property type="term" value="F:endonuclease activity"/>
    <property type="evidence" value="ECO:0007669"/>
    <property type="project" value="UniProtKB-KW"/>
</dbReference>
<keyword evidence="5" id="KW-0378">Hydrolase</keyword>
<evidence type="ECO:0000256" key="2">
    <source>
        <dbReference type="ARBA" id="ARBA00022649"/>
    </source>
</evidence>
<keyword evidence="9" id="KW-1185">Reference proteome</keyword>
<keyword evidence="6" id="KW-0694">RNA-binding</keyword>
<evidence type="ECO:0000256" key="3">
    <source>
        <dbReference type="ARBA" id="ARBA00022722"/>
    </source>
</evidence>
<evidence type="ECO:0000313" key="8">
    <source>
        <dbReference type="EMBL" id="NEV64146.1"/>
    </source>
</evidence>
<evidence type="ECO:0000256" key="1">
    <source>
        <dbReference type="ARBA" id="ARBA00006620"/>
    </source>
</evidence>
<dbReference type="GO" id="GO:0016787">
    <property type="term" value="F:hydrolase activity"/>
    <property type="evidence" value="ECO:0007669"/>
    <property type="project" value="UniProtKB-KW"/>
</dbReference>
<evidence type="ECO:0000256" key="5">
    <source>
        <dbReference type="ARBA" id="ARBA00022801"/>
    </source>
</evidence>
<dbReference type="EMBL" id="JAAIJQ010000075">
    <property type="protein sequence ID" value="NEV64146.1"/>
    <property type="molecule type" value="Genomic_DNA"/>
</dbReference>
<dbReference type="Proteomes" id="UP000483379">
    <property type="component" value="Unassembled WGS sequence"/>
</dbReference>
<dbReference type="InterPro" id="IPR038570">
    <property type="entry name" value="HicA_sf"/>
</dbReference>
<dbReference type="InterPro" id="IPR012933">
    <property type="entry name" value="HicA_mRNA_interferase"/>
</dbReference>
<keyword evidence="4" id="KW-0255">Endonuclease</keyword>
<dbReference type="Gene3D" id="3.30.920.30">
    <property type="entry name" value="Hypothetical protein"/>
    <property type="match status" value="1"/>
</dbReference>
<keyword evidence="3" id="KW-0540">Nuclease</keyword>
<evidence type="ECO:0000256" key="6">
    <source>
        <dbReference type="ARBA" id="ARBA00022884"/>
    </source>
</evidence>
<dbReference type="GO" id="GO:0003729">
    <property type="term" value="F:mRNA binding"/>
    <property type="evidence" value="ECO:0007669"/>
    <property type="project" value="InterPro"/>
</dbReference>
<dbReference type="AlphaFoldDB" id="A0A6M0K2Z2"/>
<sequence>MSSQYPPLTCAEVKCILRALGFEPRKSKGGSHEQWIKDDGGRRFKVTVDCPKAPFSQTLIASMARQAGVSKKAFYAARGREAAND</sequence>
<gene>
    <name evidence="8" type="ORF">G3446_20035</name>
</gene>
<evidence type="ECO:0000256" key="4">
    <source>
        <dbReference type="ARBA" id="ARBA00022759"/>
    </source>
</evidence>
<evidence type="ECO:0000313" key="9">
    <source>
        <dbReference type="Proteomes" id="UP000483379"/>
    </source>
</evidence>
<dbReference type="Pfam" id="PF07927">
    <property type="entry name" value="HicA_toxin"/>
    <property type="match status" value="1"/>
</dbReference>
<keyword evidence="7" id="KW-0346">Stress response</keyword>
<organism evidence="8 9">
    <name type="scientific">Thiorhodococcus minor</name>
    <dbReference type="NCBI Taxonomy" id="57489"/>
    <lineage>
        <taxon>Bacteria</taxon>
        <taxon>Pseudomonadati</taxon>
        <taxon>Pseudomonadota</taxon>
        <taxon>Gammaproteobacteria</taxon>
        <taxon>Chromatiales</taxon>
        <taxon>Chromatiaceae</taxon>
        <taxon>Thiorhodococcus</taxon>
    </lineage>
</organism>
<protein>
    <submittedName>
        <fullName evidence="8">Addiction module toxin, HicA family</fullName>
    </submittedName>
</protein>
<name>A0A6M0K2Z2_9GAMM</name>
<accession>A0A6M0K2Z2</accession>
<comment type="similarity">
    <text evidence="1">Belongs to the HicA mRNA interferase family.</text>
</comment>
<proteinExistence type="inferred from homology"/>
<reference evidence="8 9" key="1">
    <citation type="submission" date="2020-02" db="EMBL/GenBank/DDBJ databases">
        <title>Genome sequences of Thiorhodococcus mannitoliphagus and Thiorhodococcus minor, purple sulfur photosynthetic bacteria in the gammaproteobacterial family, Chromatiaceae.</title>
        <authorList>
            <person name="Aviles F.A."/>
            <person name="Meyer T.E."/>
            <person name="Kyndt J.A."/>
        </authorList>
    </citation>
    <scope>NUCLEOTIDE SEQUENCE [LARGE SCALE GENOMIC DNA]</scope>
    <source>
        <strain evidence="8 9">DSM 11518</strain>
    </source>
</reference>
<comment type="caution">
    <text evidence="8">The sequence shown here is derived from an EMBL/GenBank/DDBJ whole genome shotgun (WGS) entry which is preliminary data.</text>
</comment>
<keyword evidence="2" id="KW-1277">Toxin-antitoxin system</keyword>
<dbReference type="SUPFAM" id="SSF54786">
    <property type="entry name" value="YcfA/nrd intein domain"/>
    <property type="match status" value="1"/>
</dbReference>